<organism evidence="1 2">
    <name type="scientific">Pleurotus cornucopiae</name>
    <name type="common">Cornucopia mushroom</name>
    <dbReference type="NCBI Taxonomy" id="5321"/>
    <lineage>
        <taxon>Eukaryota</taxon>
        <taxon>Fungi</taxon>
        <taxon>Dikarya</taxon>
        <taxon>Basidiomycota</taxon>
        <taxon>Agaricomycotina</taxon>
        <taxon>Agaricomycetes</taxon>
        <taxon>Agaricomycetidae</taxon>
        <taxon>Agaricales</taxon>
        <taxon>Pleurotineae</taxon>
        <taxon>Pleurotaceae</taxon>
        <taxon>Pleurotus</taxon>
    </lineage>
</organism>
<dbReference type="Proteomes" id="UP000824881">
    <property type="component" value="Unassembled WGS sequence"/>
</dbReference>
<name>A0ACB7J8A3_PLECO</name>
<keyword evidence="2" id="KW-1185">Reference proteome</keyword>
<reference evidence="1 2" key="1">
    <citation type="journal article" date="2021" name="Appl. Environ. Microbiol.">
        <title>Genetic linkage and physical mapping for an oyster mushroom Pleurotus cornucopiae and QTL analysis for the trait cap color.</title>
        <authorList>
            <person name="Zhang Y."/>
            <person name="Gao W."/>
            <person name="Sonnenberg A."/>
            <person name="Chen Q."/>
            <person name="Zhang J."/>
            <person name="Huang C."/>
        </authorList>
    </citation>
    <scope>NUCLEOTIDE SEQUENCE [LARGE SCALE GENOMIC DNA]</scope>
    <source>
        <strain evidence="1">CCMSSC00406</strain>
    </source>
</reference>
<comment type="caution">
    <text evidence="1">The sequence shown here is derived from an EMBL/GenBank/DDBJ whole genome shotgun (WGS) entry which is preliminary data.</text>
</comment>
<accession>A0ACB7J8A3</accession>
<evidence type="ECO:0000313" key="2">
    <source>
        <dbReference type="Proteomes" id="UP000824881"/>
    </source>
</evidence>
<evidence type="ECO:0000313" key="1">
    <source>
        <dbReference type="EMBL" id="KAG9226814.1"/>
    </source>
</evidence>
<gene>
    <name evidence="1" type="ORF">CCMSSC00406_0003513</name>
</gene>
<proteinExistence type="predicted"/>
<dbReference type="EMBL" id="WQMT02000002">
    <property type="protein sequence ID" value="KAG9226814.1"/>
    <property type="molecule type" value="Genomic_DNA"/>
</dbReference>
<protein>
    <submittedName>
        <fullName evidence="1">Uncharacterized protein</fullName>
    </submittedName>
</protein>
<sequence length="469" mass="53439">MILLQELALSSLFCLELYIADTLVSLFVMYLVLDLCLFFLEIYEKFTRDLQPKYNSPSSWSPALIHTTSSSDRFRMAGKIWRRSPVQGGIRGRPAHDYRPQSLAIYSPDVRIWVLETKRSERDVADHRLKWDPFCRRDHKRHRKVLLPGFGGPESRAFWPIFSGFAAQLSSKWKDMISSSSNQEVVVDIPRWTSRATLDAIGEAAFDYQFGTMDNKETRLSAAYFTLLAKTYGSPSNAAIFMQNLWAYFPPRWLPIISKYTPGMTLKHAKYTEEVTTDVASKLIQTRMERLSHGEVNHDIMSLLGLSILASPFVITRWRLRFYVLPLSKPVTLTTGEVLHEISIPKGQKFRLSLAGYNRSKVIFGEDAHVFNPDRWLSTIPKNSVNVGIYSNLLTFGGGLRACIGFRFALIEFQAFLVELVSTFEFALTEEAKNTRRESHGVMVPFIEGQADQEAHLPLKVTFALNGAE</sequence>